<organism evidence="15">
    <name type="scientific">uncultured Rubrobacteraceae bacterium</name>
    <dbReference type="NCBI Taxonomy" id="349277"/>
    <lineage>
        <taxon>Bacteria</taxon>
        <taxon>Bacillati</taxon>
        <taxon>Actinomycetota</taxon>
        <taxon>Rubrobacteria</taxon>
        <taxon>Rubrobacterales</taxon>
        <taxon>Rubrobacteraceae</taxon>
        <taxon>environmental samples</taxon>
    </lineage>
</organism>
<evidence type="ECO:0000256" key="1">
    <source>
        <dbReference type="ARBA" id="ARBA00007484"/>
    </source>
</evidence>
<dbReference type="GO" id="GO:0006281">
    <property type="term" value="P:DNA repair"/>
    <property type="evidence" value="ECO:0007669"/>
    <property type="project" value="UniProtKB-KW"/>
</dbReference>
<accession>A0A6J4QJA6</accession>
<keyword evidence="10" id="KW-0234">DNA repair</keyword>
<keyword evidence="5 12" id="KW-0378">Hydrolase</keyword>
<evidence type="ECO:0000256" key="8">
    <source>
        <dbReference type="ARBA" id="ARBA00023125"/>
    </source>
</evidence>
<evidence type="ECO:0000259" key="14">
    <source>
        <dbReference type="Pfam" id="PF01726"/>
    </source>
</evidence>
<evidence type="ECO:0000313" key="15">
    <source>
        <dbReference type="EMBL" id="CAA9446505.1"/>
    </source>
</evidence>
<evidence type="ECO:0000259" key="13">
    <source>
        <dbReference type="Pfam" id="PF00717"/>
    </source>
</evidence>
<dbReference type="Gene3D" id="1.10.10.10">
    <property type="entry name" value="Winged helix-like DNA-binding domain superfamily/Winged helix DNA-binding domain"/>
    <property type="match status" value="1"/>
</dbReference>
<keyword evidence="7" id="KW-0805">Transcription regulation</keyword>
<reference evidence="15" key="1">
    <citation type="submission" date="2020-02" db="EMBL/GenBank/DDBJ databases">
        <authorList>
            <person name="Meier V. D."/>
        </authorList>
    </citation>
    <scope>NUCLEOTIDE SEQUENCE</scope>
    <source>
        <strain evidence="15">AVDCRST_MAG80</strain>
    </source>
</reference>
<gene>
    <name evidence="15" type="ORF">AVDCRST_MAG80-1826</name>
</gene>
<dbReference type="GO" id="GO:0006260">
    <property type="term" value="P:DNA replication"/>
    <property type="evidence" value="ECO:0007669"/>
    <property type="project" value="UniProtKB-KW"/>
</dbReference>
<dbReference type="AlphaFoldDB" id="A0A6J4QJA6"/>
<comment type="similarity">
    <text evidence="1 12">Belongs to the peptidase S24 family.</text>
</comment>
<proteinExistence type="inferred from homology"/>
<keyword evidence="8" id="KW-0238">DNA-binding</keyword>
<protein>
    <submittedName>
        <fullName evidence="15">SOS-response repressor and protease LexA</fullName>
        <ecNumber evidence="15">3.4.21.88</ecNumber>
    </submittedName>
</protein>
<dbReference type="CDD" id="cd06529">
    <property type="entry name" value="S24_LexA-like"/>
    <property type="match status" value="1"/>
</dbReference>
<keyword evidence="2" id="KW-0678">Repressor</keyword>
<evidence type="ECO:0000256" key="7">
    <source>
        <dbReference type="ARBA" id="ARBA00023015"/>
    </source>
</evidence>
<keyword evidence="9" id="KW-0804">Transcription</keyword>
<dbReference type="NCBIfam" id="TIGR00498">
    <property type="entry name" value="lexA"/>
    <property type="match status" value="1"/>
</dbReference>
<dbReference type="Pfam" id="PF00717">
    <property type="entry name" value="Peptidase_S24"/>
    <property type="match status" value="1"/>
</dbReference>
<dbReference type="InterPro" id="IPR006199">
    <property type="entry name" value="LexA_DNA-bd_dom"/>
</dbReference>
<dbReference type="InterPro" id="IPR036388">
    <property type="entry name" value="WH-like_DNA-bd_sf"/>
</dbReference>
<evidence type="ECO:0000256" key="2">
    <source>
        <dbReference type="ARBA" id="ARBA00022491"/>
    </source>
</evidence>
<name>A0A6J4QJA6_9ACTN</name>
<keyword evidence="11" id="KW-0742">SOS response</keyword>
<keyword evidence="4" id="KW-0227">DNA damage</keyword>
<dbReference type="PANTHER" id="PTHR33516">
    <property type="entry name" value="LEXA REPRESSOR"/>
    <property type="match status" value="1"/>
</dbReference>
<feature type="domain" description="LexA repressor DNA-binding" evidence="14">
    <location>
        <begin position="26"/>
        <end position="66"/>
    </location>
</feature>
<dbReference type="CDD" id="cd00090">
    <property type="entry name" value="HTH_ARSR"/>
    <property type="match status" value="1"/>
</dbReference>
<evidence type="ECO:0000256" key="6">
    <source>
        <dbReference type="ARBA" id="ARBA00022813"/>
    </source>
</evidence>
<dbReference type="InterPro" id="IPR050077">
    <property type="entry name" value="LexA_repressor"/>
</dbReference>
<dbReference type="InterPro" id="IPR011991">
    <property type="entry name" value="ArsR-like_HTH"/>
</dbReference>
<evidence type="ECO:0000256" key="9">
    <source>
        <dbReference type="ARBA" id="ARBA00023163"/>
    </source>
</evidence>
<evidence type="ECO:0000256" key="4">
    <source>
        <dbReference type="ARBA" id="ARBA00022763"/>
    </source>
</evidence>
<dbReference type="PANTHER" id="PTHR33516:SF2">
    <property type="entry name" value="LEXA REPRESSOR-RELATED"/>
    <property type="match status" value="1"/>
</dbReference>
<keyword evidence="3" id="KW-0235">DNA replication</keyword>
<dbReference type="GO" id="GO:0009432">
    <property type="term" value="P:SOS response"/>
    <property type="evidence" value="ECO:0007669"/>
    <property type="project" value="UniProtKB-KW"/>
</dbReference>
<dbReference type="EMBL" id="CADCVC010000155">
    <property type="protein sequence ID" value="CAA9446505.1"/>
    <property type="molecule type" value="Genomic_DNA"/>
</dbReference>
<dbReference type="GO" id="GO:0045892">
    <property type="term" value="P:negative regulation of DNA-templated transcription"/>
    <property type="evidence" value="ECO:0007669"/>
    <property type="project" value="InterPro"/>
</dbReference>
<dbReference type="GO" id="GO:0004252">
    <property type="term" value="F:serine-type endopeptidase activity"/>
    <property type="evidence" value="ECO:0007669"/>
    <property type="project" value="UniProtKB-EC"/>
</dbReference>
<dbReference type="InterPro" id="IPR006200">
    <property type="entry name" value="LexA"/>
</dbReference>
<dbReference type="InterPro" id="IPR036390">
    <property type="entry name" value="WH_DNA-bd_sf"/>
</dbReference>
<dbReference type="GO" id="GO:0006508">
    <property type="term" value="P:proteolysis"/>
    <property type="evidence" value="ECO:0007669"/>
    <property type="project" value="UniProtKB-KW"/>
</dbReference>
<keyword evidence="6 12" id="KW-0068">Autocatalytic cleavage</keyword>
<dbReference type="EC" id="3.4.21.88" evidence="15"/>
<evidence type="ECO:0000256" key="3">
    <source>
        <dbReference type="ARBA" id="ARBA00022705"/>
    </source>
</evidence>
<dbReference type="InterPro" id="IPR015927">
    <property type="entry name" value="Peptidase_S24_S26A/B/C"/>
</dbReference>
<evidence type="ECO:0000256" key="5">
    <source>
        <dbReference type="ARBA" id="ARBA00022801"/>
    </source>
</evidence>
<evidence type="ECO:0000256" key="11">
    <source>
        <dbReference type="ARBA" id="ARBA00023236"/>
    </source>
</evidence>
<evidence type="ECO:0000256" key="12">
    <source>
        <dbReference type="RuleBase" id="RU003991"/>
    </source>
</evidence>
<dbReference type="Pfam" id="PF01726">
    <property type="entry name" value="LexA_DNA_bind"/>
    <property type="match status" value="1"/>
</dbReference>
<dbReference type="PRINTS" id="PR00726">
    <property type="entry name" value="LEXASERPTASE"/>
</dbReference>
<dbReference type="SUPFAM" id="SSF51306">
    <property type="entry name" value="LexA/Signal peptidase"/>
    <property type="match status" value="1"/>
</dbReference>
<evidence type="ECO:0000256" key="10">
    <source>
        <dbReference type="ARBA" id="ARBA00023204"/>
    </source>
</evidence>
<dbReference type="InterPro" id="IPR036286">
    <property type="entry name" value="LexA/Signal_pep-like_sf"/>
</dbReference>
<sequence>MVPQNWKVRMEMLTHLARISAKGEGSPTVREVGEAVGLKSSQTAYKHLKKLEEAGYVEKEGSTRRARGIRLTEKGWEAAGEVPLLGRIAAGRGLEAVAVGDDAYSLAAELLGSRSGRNRYLLRVVGQSMAGARIEDGDLLVVEEDEDPPNGMVVVALLGNGEEATVKRLYREGETVRLKPQNGEHEDIVLLCEDVEIQGRVVYVIHPPAR</sequence>
<keyword evidence="15" id="KW-0645">Protease</keyword>
<dbReference type="SUPFAM" id="SSF46785">
    <property type="entry name" value="Winged helix' DNA-binding domain"/>
    <property type="match status" value="1"/>
</dbReference>
<dbReference type="InterPro" id="IPR006197">
    <property type="entry name" value="Peptidase_S24_LexA"/>
</dbReference>
<feature type="domain" description="Peptidase S24/S26A/S26B/S26C" evidence="13">
    <location>
        <begin position="83"/>
        <end position="202"/>
    </location>
</feature>
<dbReference type="GO" id="GO:0003677">
    <property type="term" value="F:DNA binding"/>
    <property type="evidence" value="ECO:0007669"/>
    <property type="project" value="UniProtKB-KW"/>
</dbReference>
<dbReference type="Gene3D" id="2.10.109.10">
    <property type="entry name" value="Umud Fragment, subunit A"/>
    <property type="match status" value="1"/>
</dbReference>
<dbReference type="InterPro" id="IPR039418">
    <property type="entry name" value="LexA-like"/>
</dbReference>